<dbReference type="KEGG" id="vde:111244575"/>
<dbReference type="SUPFAM" id="SSF54928">
    <property type="entry name" value="RNA-binding domain, RBD"/>
    <property type="match status" value="3"/>
</dbReference>
<evidence type="ECO:0000256" key="1">
    <source>
        <dbReference type="ARBA" id="ARBA00022884"/>
    </source>
</evidence>
<keyword evidence="6" id="KW-1185">Reference proteome</keyword>
<dbReference type="SMART" id="SM00360">
    <property type="entry name" value="RRM"/>
    <property type="match status" value="3"/>
</dbReference>
<dbReference type="InterPro" id="IPR035979">
    <property type="entry name" value="RBD_domain_sf"/>
</dbReference>
<dbReference type="Proteomes" id="UP000594260">
    <property type="component" value="Unplaced"/>
</dbReference>
<evidence type="ECO:0000256" key="2">
    <source>
        <dbReference type="PROSITE-ProRule" id="PRU00176"/>
    </source>
</evidence>
<feature type="domain" description="RRM" evidence="4">
    <location>
        <begin position="411"/>
        <end position="482"/>
    </location>
</feature>
<keyword evidence="1 2" id="KW-0694">RNA-binding</keyword>
<evidence type="ECO:0000259" key="4">
    <source>
        <dbReference type="PROSITE" id="PS50102"/>
    </source>
</evidence>
<evidence type="ECO:0000256" key="3">
    <source>
        <dbReference type="SAM" id="MobiDB-lite"/>
    </source>
</evidence>
<feature type="compositionally biased region" description="Pro residues" evidence="3">
    <location>
        <begin position="148"/>
        <end position="158"/>
    </location>
</feature>
<feature type="region of interest" description="Disordered" evidence="3">
    <location>
        <begin position="145"/>
        <end position="189"/>
    </location>
</feature>
<evidence type="ECO:0000313" key="5">
    <source>
        <dbReference type="EnsemblMetazoa" id="XP_022647552"/>
    </source>
</evidence>
<dbReference type="InParanoid" id="A0A7M7JKE2"/>
<dbReference type="PANTHER" id="PTHR21245">
    <property type="entry name" value="HETEROGENEOUS NUCLEAR RIBONUCLEOPROTEIN"/>
    <property type="match status" value="1"/>
</dbReference>
<dbReference type="PROSITE" id="PS50102">
    <property type="entry name" value="RRM"/>
    <property type="match status" value="2"/>
</dbReference>
<dbReference type="AlphaFoldDB" id="A0A7M7JKE2"/>
<dbReference type="InterPro" id="IPR000504">
    <property type="entry name" value="RRM_dom"/>
</dbReference>
<feature type="domain" description="RRM" evidence="4">
    <location>
        <begin position="319"/>
        <end position="398"/>
    </location>
</feature>
<reference evidence="5" key="1">
    <citation type="submission" date="2021-01" db="UniProtKB">
        <authorList>
            <consortium name="EnsemblMetazoa"/>
        </authorList>
    </citation>
    <scope>IDENTIFICATION</scope>
</reference>
<dbReference type="GeneID" id="111244575"/>
<dbReference type="GO" id="GO:0003723">
    <property type="term" value="F:RNA binding"/>
    <property type="evidence" value="ECO:0007669"/>
    <property type="project" value="UniProtKB-UniRule"/>
</dbReference>
<dbReference type="RefSeq" id="XP_022647552.1">
    <property type="nucleotide sequence ID" value="XM_022791817.1"/>
</dbReference>
<dbReference type="OrthoDB" id="3800936at2759"/>
<sequence length="544" mass="59214">MATTSASCLKVKPLKDLEEIHALLREFQQFEVVIGPSEETFRLAGIADNELDDLCEVHISRIPNTVSLAQLVRLCISLNDSGGLASLVRLTLFINSSGILTGKATATYQNEEHAMSAELELNGAIISDEGIKRLKVKTENWVLQSKPPTYPQHQPPPTTTSASVASSCIDKTDDERTDLSERQSPTAEVPQAVVLSQDDSKVFSDATRPMTQQSAQNEVRTATVGVITAPSAVALATVLVGANAPVSVTPEMLVASSATMPVPSASSLTTTTAAAAATPSSATAAVALMPIPAPPLPISQPSQATPLEEGLIATTEMGRRLYVANIPKNKTQPDILSYFQRYLSGVVDVVLYTYPGSSQNRGFCFVEFTSTKKAMVAKDAIVAIRPWGCEVVVDWADPEQEPAEHVMKNVKVLYIKNIAPPTSEGDLRKAIEERGIEVERVKVIRDFGFVHFVSRERAEAAMEACRDLELDGQTLKVSWAKPPLNKHMREEVLRRRERRMRRVLASRYNGNAVSFPEPHFHESLGDSLVFDFGGYSGNHGQGDY</sequence>
<proteinExistence type="predicted"/>
<feature type="compositionally biased region" description="Basic and acidic residues" evidence="3">
    <location>
        <begin position="170"/>
        <end position="181"/>
    </location>
</feature>
<accession>A0A7M7JKE2</accession>
<evidence type="ECO:0000313" key="6">
    <source>
        <dbReference type="Proteomes" id="UP000594260"/>
    </source>
</evidence>
<protein>
    <recommendedName>
        <fullName evidence="4">RRM domain-containing protein</fullName>
    </recommendedName>
</protein>
<dbReference type="EnsemblMetazoa" id="XM_022791817">
    <property type="protein sequence ID" value="XP_022647552"/>
    <property type="gene ID" value="LOC111244575"/>
</dbReference>
<organism evidence="5 6">
    <name type="scientific">Varroa destructor</name>
    <name type="common">Honeybee mite</name>
    <dbReference type="NCBI Taxonomy" id="109461"/>
    <lineage>
        <taxon>Eukaryota</taxon>
        <taxon>Metazoa</taxon>
        <taxon>Ecdysozoa</taxon>
        <taxon>Arthropoda</taxon>
        <taxon>Chelicerata</taxon>
        <taxon>Arachnida</taxon>
        <taxon>Acari</taxon>
        <taxon>Parasitiformes</taxon>
        <taxon>Mesostigmata</taxon>
        <taxon>Gamasina</taxon>
        <taxon>Dermanyssoidea</taxon>
        <taxon>Varroidae</taxon>
        <taxon>Varroa</taxon>
    </lineage>
</organism>
<dbReference type="Pfam" id="PF00076">
    <property type="entry name" value="RRM_1"/>
    <property type="match status" value="2"/>
</dbReference>
<dbReference type="Gene3D" id="3.30.70.330">
    <property type="match status" value="2"/>
</dbReference>
<name>A0A7M7JKE2_VARDE</name>
<dbReference type="InterPro" id="IPR012677">
    <property type="entry name" value="Nucleotide-bd_a/b_plait_sf"/>
</dbReference>